<reference evidence="1" key="1">
    <citation type="journal article" date="2020" name="mSystems">
        <title>Genome- and Community-Level Interaction Insights into Carbon Utilization and Element Cycling Functions of Hydrothermarchaeota in Hydrothermal Sediment.</title>
        <authorList>
            <person name="Zhou Z."/>
            <person name="Liu Y."/>
            <person name="Xu W."/>
            <person name="Pan J."/>
            <person name="Luo Z.H."/>
            <person name="Li M."/>
        </authorList>
    </citation>
    <scope>NUCLEOTIDE SEQUENCE [LARGE SCALE GENOMIC DNA]</scope>
    <source>
        <strain evidence="1">SpSt-300</strain>
    </source>
</reference>
<comment type="caution">
    <text evidence="1">The sequence shown here is derived from an EMBL/GenBank/DDBJ whole genome shotgun (WGS) entry which is preliminary data.</text>
</comment>
<dbReference type="EMBL" id="DSMU01000305">
    <property type="protein sequence ID" value="HEL65990.1"/>
    <property type="molecule type" value="Genomic_DNA"/>
</dbReference>
<sequence>MAEEITPVDTKGAEVYVRLPEAAPEFLARLKEVLGRHRGSCPVYLYYPGENVVRKAPEGYWVDVTSPVVGILKEMVGEKNIKVAWRRA</sequence>
<name>A0A7C2EJF5_9THEO</name>
<organism evidence="1">
    <name type="scientific">Ammonifex degensii</name>
    <dbReference type="NCBI Taxonomy" id="42838"/>
    <lineage>
        <taxon>Bacteria</taxon>
        <taxon>Bacillati</taxon>
        <taxon>Bacillota</taxon>
        <taxon>Clostridia</taxon>
        <taxon>Thermoanaerobacterales</taxon>
        <taxon>Thermoanaerobacteraceae</taxon>
        <taxon>Ammonifex</taxon>
    </lineage>
</organism>
<proteinExistence type="predicted"/>
<dbReference type="AlphaFoldDB" id="A0A7C2EJF5"/>
<accession>A0A7C2EJF5</accession>
<evidence type="ECO:0000313" key="1">
    <source>
        <dbReference type="EMBL" id="HEL65990.1"/>
    </source>
</evidence>
<protein>
    <submittedName>
        <fullName evidence="1">Uncharacterized protein</fullName>
    </submittedName>
</protein>
<gene>
    <name evidence="1" type="ORF">ENQ34_04860</name>
</gene>